<feature type="compositionally biased region" description="Acidic residues" evidence="2">
    <location>
        <begin position="96"/>
        <end position="106"/>
    </location>
</feature>
<organism evidence="3 4">
    <name type="scientific">Trypanosoma theileri</name>
    <dbReference type="NCBI Taxonomy" id="67003"/>
    <lineage>
        <taxon>Eukaryota</taxon>
        <taxon>Discoba</taxon>
        <taxon>Euglenozoa</taxon>
        <taxon>Kinetoplastea</taxon>
        <taxon>Metakinetoplastina</taxon>
        <taxon>Trypanosomatida</taxon>
        <taxon>Trypanosomatidae</taxon>
        <taxon>Trypanosoma</taxon>
    </lineage>
</organism>
<proteinExistence type="predicted"/>
<dbReference type="Proteomes" id="UP000192257">
    <property type="component" value="Unassembled WGS sequence"/>
</dbReference>
<feature type="compositionally biased region" description="Acidic residues" evidence="2">
    <location>
        <begin position="877"/>
        <end position="899"/>
    </location>
</feature>
<feature type="compositionally biased region" description="Basic and acidic residues" evidence="2">
    <location>
        <begin position="51"/>
        <end position="62"/>
    </location>
</feature>
<feature type="coiled-coil region" evidence="1">
    <location>
        <begin position="611"/>
        <end position="638"/>
    </location>
</feature>
<reference evidence="3 4" key="1">
    <citation type="submission" date="2017-03" db="EMBL/GenBank/DDBJ databases">
        <title>An alternative strategy for trypanosome survival in the mammalian bloodstream revealed through genome and transcriptome analysis of the ubiquitous bovine parasite Trypanosoma (Megatrypanum) theileri.</title>
        <authorList>
            <person name="Kelly S."/>
            <person name="Ivens A."/>
            <person name="Mott A."/>
            <person name="O'Neill E."/>
            <person name="Emms D."/>
            <person name="Macleod O."/>
            <person name="Voorheis P."/>
            <person name="Matthews J."/>
            <person name="Matthews K."/>
            <person name="Carrington M."/>
        </authorList>
    </citation>
    <scope>NUCLEOTIDE SEQUENCE [LARGE SCALE GENOMIC DNA]</scope>
    <source>
        <strain evidence="3">Edinburgh</strain>
    </source>
</reference>
<dbReference type="VEuPathDB" id="TriTrypDB:TM35_000011650"/>
<feature type="coiled-coil region" evidence="1">
    <location>
        <begin position="331"/>
        <end position="404"/>
    </location>
</feature>
<keyword evidence="1" id="KW-0175">Coiled coil</keyword>
<accession>A0A1X0P8T8</accession>
<feature type="region of interest" description="Disordered" evidence="2">
    <location>
        <begin position="286"/>
        <end position="331"/>
    </location>
</feature>
<feature type="compositionally biased region" description="Polar residues" evidence="2">
    <location>
        <begin position="64"/>
        <end position="92"/>
    </location>
</feature>
<dbReference type="OrthoDB" id="248885at2759"/>
<dbReference type="RefSeq" id="XP_028887354.1">
    <property type="nucleotide sequence ID" value="XM_029020846.1"/>
</dbReference>
<evidence type="ECO:0000256" key="1">
    <source>
        <dbReference type="SAM" id="Coils"/>
    </source>
</evidence>
<feature type="coiled-coil region" evidence="1">
    <location>
        <begin position="158"/>
        <end position="245"/>
    </location>
</feature>
<name>A0A1X0P8T8_9TRYP</name>
<dbReference type="GeneID" id="39980626"/>
<comment type="caution">
    <text evidence="3">The sequence shown here is derived from an EMBL/GenBank/DDBJ whole genome shotgun (WGS) entry which is preliminary data.</text>
</comment>
<protein>
    <submittedName>
        <fullName evidence="3">Uncharacterized protein</fullName>
    </submittedName>
</protein>
<feature type="compositionally biased region" description="Basic and acidic residues" evidence="2">
    <location>
        <begin position="798"/>
        <end position="816"/>
    </location>
</feature>
<gene>
    <name evidence="3" type="ORF">TM35_000011650</name>
</gene>
<evidence type="ECO:0000313" key="4">
    <source>
        <dbReference type="Proteomes" id="UP000192257"/>
    </source>
</evidence>
<feature type="compositionally biased region" description="Basic and acidic residues" evidence="2">
    <location>
        <begin position="318"/>
        <end position="331"/>
    </location>
</feature>
<dbReference type="EMBL" id="NBCO01000001">
    <property type="protein sequence ID" value="ORC93288.1"/>
    <property type="molecule type" value="Genomic_DNA"/>
</dbReference>
<feature type="compositionally biased region" description="Basic and acidic residues" evidence="2">
    <location>
        <begin position="908"/>
        <end position="922"/>
    </location>
</feature>
<evidence type="ECO:0000256" key="2">
    <source>
        <dbReference type="SAM" id="MobiDB-lite"/>
    </source>
</evidence>
<feature type="region of interest" description="Disordered" evidence="2">
    <location>
        <begin position="877"/>
        <end position="922"/>
    </location>
</feature>
<keyword evidence="4" id="KW-1185">Reference proteome</keyword>
<feature type="compositionally biased region" description="Low complexity" evidence="2">
    <location>
        <begin position="288"/>
        <end position="309"/>
    </location>
</feature>
<dbReference type="AlphaFoldDB" id="A0A1X0P8T8"/>
<evidence type="ECO:0000313" key="3">
    <source>
        <dbReference type="EMBL" id="ORC93288.1"/>
    </source>
</evidence>
<feature type="region of interest" description="Disordered" evidence="2">
    <location>
        <begin position="798"/>
        <end position="817"/>
    </location>
</feature>
<feature type="region of interest" description="Disordered" evidence="2">
    <location>
        <begin position="1"/>
        <end position="141"/>
    </location>
</feature>
<sequence length="922" mass="106505">MAERESTTKVETTAKVGLRASSVPGNIRRELADVISSPELTRRVSPSRPHVMSEDNVKEKIAKTRSSGKTSLQKQRKNQQQSGSQRLTTSRKLQCIDDDDDDDNDDDYHHEHDTETETENNYADDPKTLAPTGRAVSHTVWSEKTTNTSCISENDSLLERLREKEKQFDEKITTLDETLWCAERGRKERDSIIENLRAEISRLRSQLDLASAAKSQTDELRERILKERTVALEEARAKIEELNDIICKKDIRIQRLEMEKEREVKLQSTKNLSYRPEVAETVATLSVGRSGRQQKQQQQQQQQRQKSSKIPIGIGQDNHVKDKREKEREHHERYAATLRAMQDEVNALERSHNVTRKDREALAEENHALRCKLEAIQDGMESRVAEAMKVMRNNIDNKRELEAEVVATRLSMARLLRLLSEVPEMRRFLRVNDIDGEMIFIGYSAATIASKSSTTRSPSAAKNINNDDDMHKRRHISLFPGVLGTGVDDGIYGGNTQLQSCNVYLNGQWCKQLQEIIDDENYFLRRSKIHIGELEETSRGGRGENNLRIPSPCDVLQGRQHEKDFWIPHAIFVEAQKFKNRYFSSLSHECFYPFFININKIWNEKMKYRVAAETRRRIQEQQQQQKQKQKHNRCLKNERENDYLSFGDSPRLLSSSASALWRQLQTLRGEVRRRVTGKNSLELFNLYDQLARCTLQHLKDVQTEHATLLEQHQYRHRLERARAEIGVVDEYDKIDSRNERENGNNIDTGKTIAILRQALTSLAEEVQDISERASSRVTTSCRDLQQFLSALRDQQLRVDSSDHQHSQHHELTRDENLGISQTRTSEYVPALTLFRIIDGVLGFVEEVEKETLAARNSLFRCTARVDEKKELLLSDSDIDNDSDIGVDDDDDDDDSDDSEDYNKVSQRGAEEHEDGLLLRREW</sequence>